<evidence type="ECO:0000313" key="11">
    <source>
        <dbReference type="Proteomes" id="UP000078542"/>
    </source>
</evidence>
<accession>A0A151II86</accession>
<evidence type="ECO:0000256" key="1">
    <source>
        <dbReference type="ARBA" id="ARBA00001968"/>
    </source>
</evidence>
<evidence type="ECO:0000256" key="7">
    <source>
        <dbReference type="ARBA" id="ARBA00023242"/>
    </source>
</evidence>
<evidence type="ECO:0000256" key="2">
    <source>
        <dbReference type="ARBA" id="ARBA00004123"/>
    </source>
</evidence>
<protein>
    <submittedName>
        <fullName evidence="10">Putative nuclease HARBI1</fullName>
    </submittedName>
</protein>
<proteinExistence type="inferred from homology"/>
<dbReference type="GO" id="GO:0046872">
    <property type="term" value="F:metal ion binding"/>
    <property type="evidence" value="ECO:0007669"/>
    <property type="project" value="UniProtKB-KW"/>
</dbReference>
<dbReference type="EMBL" id="KQ977509">
    <property type="protein sequence ID" value="KYN02261.1"/>
    <property type="molecule type" value="Genomic_DNA"/>
</dbReference>
<sequence>MLLTSVVTIYSDIFNNDDSDDEEGSEFLERQIFDLHWRIRTEKNKPNRMKMFVERTIANSTAMEFQSHFRISIQAFEWLYNTIGPELQSVRISGRQTIDPRKQLLCVLWLLATPDSYRSVGNRFDMGKCSVFVSFVRVIKAINSLAPRIITWPSGNRAAQNEDKFYHMAYIKGVVGAIDGTYVPIKAPMKNPEVYINRKCFYGITLQCICDSSMKFTDCFTGYPSSVSDVRIFRNSDIYKEFLEHPNNYFEDNKFIIGDKAYPTYTWCVPPYIDGGHLTGFNKVHAKTRQVIERSFTLLFGRFRRLKYLDMNRIDLIPATIVAACVLHNICLYHPDCLADMFEAEGRAFMFENNNENIENNNENIENNLNEHVERIDVNIGQITQEGITFRNRLARNLAQNM</sequence>
<evidence type="ECO:0000256" key="3">
    <source>
        <dbReference type="ARBA" id="ARBA00006958"/>
    </source>
</evidence>
<name>A0A151II86_9HYME</name>
<evidence type="ECO:0000313" key="10">
    <source>
        <dbReference type="EMBL" id="KYN02261.1"/>
    </source>
</evidence>
<dbReference type="AlphaFoldDB" id="A0A151II86"/>
<evidence type="ECO:0000256" key="6">
    <source>
        <dbReference type="ARBA" id="ARBA00022801"/>
    </source>
</evidence>
<comment type="subcellular location">
    <subcellularLocation>
        <location evidence="2">Nucleus</location>
    </subcellularLocation>
</comment>
<dbReference type="InterPro" id="IPR027806">
    <property type="entry name" value="HARBI1_dom"/>
</dbReference>
<dbReference type="Pfam" id="PF13359">
    <property type="entry name" value="DDE_Tnp_4"/>
    <property type="match status" value="1"/>
</dbReference>
<gene>
    <name evidence="10" type="ORF">ALC62_06928</name>
</gene>
<comment type="similarity">
    <text evidence="3">Belongs to the HARBI1 family.</text>
</comment>
<dbReference type="GO" id="GO:0004518">
    <property type="term" value="F:nuclease activity"/>
    <property type="evidence" value="ECO:0007669"/>
    <property type="project" value="UniProtKB-KW"/>
</dbReference>
<organism evidence="10 11">
    <name type="scientific">Cyphomyrmex costatus</name>
    <dbReference type="NCBI Taxonomy" id="456900"/>
    <lineage>
        <taxon>Eukaryota</taxon>
        <taxon>Metazoa</taxon>
        <taxon>Ecdysozoa</taxon>
        <taxon>Arthropoda</taxon>
        <taxon>Hexapoda</taxon>
        <taxon>Insecta</taxon>
        <taxon>Pterygota</taxon>
        <taxon>Neoptera</taxon>
        <taxon>Endopterygota</taxon>
        <taxon>Hymenoptera</taxon>
        <taxon>Apocrita</taxon>
        <taxon>Aculeata</taxon>
        <taxon>Formicoidea</taxon>
        <taxon>Formicidae</taxon>
        <taxon>Myrmicinae</taxon>
        <taxon>Cyphomyrmex</taxon>
    </lineage>
</organism>
<keyword evidence="4" id="KW-0540">Nuclease</keyword>
<keyword evidence="11" id="KW-1185">Reference proteome</keyword>
<dbReference type="InterPro" id="IPR045249">
    <property type="entry name" value="HARBI1-like"/>
</dbReference>
<comment type="cofactor">
    <cofactor evidence="1">
        <name>a divalent metal cation</name>
        <dbReference type="ChEBI" id="CHEBI:60240"/>
    </cofactor>
</comment>
<evidence type="ECO:0000259" key="9">
    <source>
        <dbReference type="Pfam" id="PF13359"/>
    </source>
</evidence>
<reference evidence="10 11" key="1">
    <citation type="submission" date="2016-03" db="EMBL/GenBank/DDBJ databases">
        <title>Cyphomyrmex costatus WGS genome.</title>
        <authorList>
            <person name="Nygaard S."/>
            <person name="Hu H."/>
            <person name="Boomsma J."/>
            <person name="Zhang G."/>
        </authorList>
    </citation>
    <scope>NUCLEOTIDE SEQUENCE [LARGE SCALE GENOMIC DNA]</scope>
    <source>
        <strain evidence="10">MS0001</strain>
        <tissue evidence="10">Whole body</tissue>
    </source>
</reference>
<dbReference type="STRING" id="456900.A0A151II86"/>
<feature type="coiled-coil region" evidence="8">
    <location>
        <begin position="348"/>
        <end position="375"/>
    </location>
</feature>
<keyword evidence="5" id="KW-0479">Metal-binding</keyword>
<keyword evidence="8" id="KW-0175">Coiled coil</keyword>
<dbReference type="PANTHER" id="PTHR22930">
    <property type="match status" value="1"/>
</dbReference>
<keyword evidence="7" id="KW-0539">Nucleus</keyword>
<dbReference type="PANTHER" id="PTHR22930:SF85">
    <property type="entry name" value="GH03217P-RELATED"/>
    <property type="match status" value="1"/>
</dbReference>
<feature type="domain" description="DDE Tnp4" evidence="9">
    <location>
        <begin position="178"/>
        <end position="329"/>
    </location>
</feature>
<dbReference type="GO" id="GO:0016787">
    <property type="term" value="F:hydrolase activity"/>
    <property type="evidence" value="ECO:0007669"/>
    <property type="project" value="UniProtKB-KW"/>
</dbReference>
<dbReference type="Proteomes" id="UP000078542">
    <property type="component" value="Unassembled WGS sequence"/>
</dbReference>
<evidence type="ECO:0000256" key="8">
    <source>
        <dbReference type="SAM" id="Coils"/>
    </source>
</evidence>
<keyword evidence="6" id="KW-0378">Hydrolase</keyword>
<evidence type="ECO:0000256" key="4">
    <source>
        <dbReference type="ARBA" id="ARBA00022722"/>
    </source>
</evidence>
<dbReference type="GO" id="GO:0005634">
    <property type="term" value="C:nucleus"/>
    <property type="evidence" value="ECO:0007669"/>
    <property type="project" value="UniProtKB-SubCell"/>
</dbReference>
<evidence type="ECO:0000256" key="5">
    <source>
        <dbReference type="ARBA" id="ARBA00022723"/>
    </source>
</evidence>